<dbReference type="GeneTree" id="ENSGT01030000240111"/>
<reference evidence="2" key="1">
    <citation type="submission" date="2025-08" db="UniProtKB">
        <authorList>
            <consortium name="Ensembl"/>
        </authorList>
    </citation>
    <scope>IDENTIFICATION</scope>
</reference>
<name>A0A8D2IBB4_UROPR</name>
<reference evidence="2" key="2">
    <citation type="submission" date="2025-09" db="UniProtKB">
        <authorList>
            <consortium name="Ensembl"/>
        </authorList>
    </citation>
    <scope>IDENTIFICATION</scope>
</reference>
<dbReference type="Ensembl" id="ENSUPAT00010029770.1">
    <property type="protein sequence ID" value="ENSUPAP00010026155.1"/>
    <property type="gene ID" value="ENSUPAG00010020677.1"/>
</dbReference>
<feature type="compositionally biased region" description="Polar residues" evidence="1">
    <location>
        <begin position="22"/>
        <end position="39"/>
    </location>
</feature>
<feature type="region of interest" description="Disordered" evidence="1">
    <location>
        <begin position="22"/>
        <end position="48"/>
    </location>
</feature>
<evidence type="ECO:0000256" key="1">
    <source>
        <dbReference type="SAM" id="MobiDB-lite"/>
    </source>
</evidence>
<organism evidence="2 3">
    <name type="scientific">Urocitellus parryii</name>
    <name type="common">Arctic ground squirrel</name>
    <name type="synonym">Spermophilus parryii</name>
    <dbReference type="NCBI Taxonomy" id="9999"/>
    <lineage>
        <taxon>Eukaryota</taxon>
        <taxon>Metazoa</taxon>
        <taxon>Chordata</taxon>
        <taxon>Craniata</taxon>
        <taxon>Vertebrata</taxon>
        <taxon>Euteleostomi</taxon>
        <taxon>Mammalia</taxon>
        <taxon>Eutheria</taxon>
        <taxon>Euarchontoglires</taxon>
        <taxon>Glires</taxon>
        <taxon>Rodentia</taxon>
        <taxon>Sciuromorpha</taxon>
        <taxon>Sciuridae</taxon>
        <taxon>Xerinae</taxon>
        <taxon>Marmotini</taxon>
        <taxon>Urocitellus</taxon>
    </lineage>
</organism>
<accession>A0A8D2IBB4</accession>
<evidence type="ECO:0000313" key="3">
    <source>
        <dbReference type="Proteomes" id="UP000694417"/>
    </source>
</evidence>
<sequence>IPSPEQPSFVEEGQSQICQEATSNGRGIEPNTTAITNSPCLKEKKKKF</sequence>
<keyword evidence="3" id="KW-1185">Reference proteome</keyword>
<dbReference type="AlphaFoldDB" id="A0A8D2IBB4"/>
<dbReference type="Proteomes" id="UP000694417">
    <property type="component" value="Unplaced"/>
</dbReference>
<proteinExistence type="predicted"/>
<evidence type="ECO:0000313" key="2">
    <source>
        <dbReference type="Ensembl" id="ENSUPAP00010026155.1"/>
    </source>
</evidence>
<protein>
    <submittedName>
        <fullName evidence="2">Uncharacterized protein</fullName>
    </submittedName>
</protein>